<comment type="caution">
    <text evidence="1">The sequence shown here is derived from an EMBL/GenBank/DDBJ whole genome shotgun (WGS) entry which is preliminary data.</text>
</comment>
<evidence type="ECO:0000313" key="2">
    <source>
        <dbReference type="Proteomes" id="UP000322976"/>
    </source>
</evidence>
<accession>A0A5D8Q900</accession>
<organism evidence="1 2">
    <name type="scientific">Calorimonas adulescens</name>
    <dbReference type="NCBI Taxonomy" id="2606906"/>
    <lineage>
        <taxon>Bacteria</taxon>
        <taxon>Bacillati</taxon>
        <taxon>Bacillota</taxon>
        <taxon>Clostridia</taxon>
        <taxon>Thermoanaerobacterales</taxon>
        <taxon>Thermoanaerobacteraceae</taxon>
        <taxon>Calorimonas</taxon>
    </lineage>
</organism>
<keyword evidence="2" id="KW-1185">Reference proteome</keyword>
<evidence type="ECO:0000313" key="1">
    <source>
        <dbReference type="EMBL" id="TZE80654.1"/>
    </source>
</evidence>
<gene>
    <name evidence="1" type="ORF">FWJ32_12660</name>
</gene>
<proteinExistence type="predicted"/>
<reference evidence="1 2" key="1">
    <citation type="submission" date="2019-08" db="EMBL/GenBank/DDBJ databases">
        <title>Calorimonas adulescens gen. nov., sp. nov., an anaerobic thermophilic bacterium from Sakhalin hot spring.</title>
        <authorList>
            <person name="Khomyakova M.A."/>
            <person name="Merkel A.Y."/>
            <person name="Novikov A."/>
            <person name="Bonch-Osmolovskaya E.A."/>
            <person name="Slobodkin A.I."/>
        </authorList>
    </citation>
    <scope>NUCLEOTIDE SEQUENCE [LARGE SCALE GENOMIC DNA]</scope>
    <source>
        <strain evidence="1 2">A05MB</strain>
    </source>
</reference>
<dbReference type="Proteomes" id="UP000322976">
    <property type="component" value="Unassembled WGS sequence"/>
</dbReference>
<name>A0A5D8Q900_9THEO</name>
<dbReference type="EMBL" id="VTPS01000030">
    <property type="protein sequence ID" value="TZE80654.1"/>
    <property type="molecule type" value="Genomic_DNA"/>
</dbReference>
<dbReference type="AlphaFoldDB" id="A0A5D8Q900"/>
<protein>
    <recommendedName>
        <fullName evidence="3">CRISPR type III-B/RAMP module-associated protein Cmr5</fullName>
    </recommendedName>
</protein>
<sequence length="174" mass="19834">MERMMQMSKVINNVDCYVAKAAFNIVSNDKIADNLKNAENIVTKSLGTLQSQGIYACFLYLCSRKKNEKEYAEIVATELVKLMCELDKYLQSDLSPLQTLISTNGEESKSDKVMKCISIAFSNEKNILNNLDEMQFVKDIMEKALIYTRYSIKALNRDKSKSDRTLTEGIQNNE</sequence>
<evidence type="ECO:0008006" key="3">
    <source>
        <dbReference type="Google" id="ProtNLM"/>
    </source>
</evidence>